<dbReference type="CDD" id="cd02508">
    <property type="entry name" value="ADP_Glucose_PP"/>
    <property type="match status" value="1"/>
</dbReference>
<comment type="caution">
    <text evidence="5">The sequence shown here is derived from an EMBL/GenBank/DDBJ whole genome shotgun (WGS) entry which is preliminary data.</text>
</comment>
<dbReference type="SUPFAM" id="SSF51161">
    <property type="entry name" value="Trimeric LpxA-like enzymes"/>
    <property type="match status" value="1"/>
</dbReference>
<dbReference type="RefSeq" id="WP_130554505.1">
    <property type="nucleotide sequence ID" value="NZ_SHGT01000007.1"/>
</dbReference>
<keyword evidence="2" id="KW-0320">Glycogen biosynthesis</keyword>
<accession>A0A4Q8L3G1</accession>
<evidence type="ECO:0000256" key="1">
    <source>
        <dbReference type="ARBA" id="ARBA00010443"/>
    </source>
</evidence>
<dbReference type="InterPro" id="IPR011004">
    <property type="entry name" value="Trimer_LpxA-like_sf"/>
</dbReference>
<dbReference type="PANTHER" id="PTHR43523">
    <property type="entry name" value="GLUCOSE-1-PHOSPHATE ADENYLYLTRANSFERASE-RELATED"/>
    <property type="match status" value="1"/>
</dbReference>
<comment type="similarity">
    <text evidence="1">Belongs to the bacterial/plant glucose-1-phosphate adenylyltransferase family.</text>
</comment>
<evidence type="ECO:0000259" key="4">
    <source>
        <dbReference type="Pfam" id="PF24894"/>
    </source>
</evidence>
<feature type="domain" description="Glucose-1-phosphate adenylyltransferase/Bifunctional protein GlmU-like C-terminal hexapeptide" evidence="4">
    <location>
        <begin position="290"/>
        <end position="352"/>
    </location>
</feature>
<gene>
    <name evidence="5" type="primary">glgD</name>
    <name evidence="5" type="ORF">EXW74_02185</name>
</gene>
<dbReference type="Pfam" id="PF24894">
    <property type="entry name" value="Hexapep_GlmU"/>
    <property type="match status" value="1"/>
</dbReference>
<dbReference type="Pfam" id="PF00483">
    <property type="entry name" value="NTP_transferase"/>
    <property type="match status" value="1"/>
</dbReference>
<dbReference type="SUPFAM" id="SSF53448">
    <property type="entry name" value="Nucleotide-diphospho-sugar transferases"/>
    <property type="match status" value="1"/>
</dbReference>
<evidence type="ECO:0000313" key="6">
    <source>
        <dbReference type="Proteomes" id="UP000291525"/>
    </source>
</evidence>
<dbReference type="OrthoDB" id="9801810at2"/>
<dbReference type="PANTHER" id="PTHR43523:SF6">
    <property type="entry name" value="GLYCOGEN BIOSYNTHESIS PROTEIN GLGD"/>
    <property type="match status" value="1"/>
</dbReference>
<evidence type="ECO:0000256" key="2">
    <source>
        <dbReference type="ARBA" id="ARBA00023056"/>
    </source>
</evidence>
<dbReference type="InterPro" id="IPR011831">
    <property type="entry name" value="ADP-Glc_PPase"/>
</dbReference>
<protein>
    <submittedName>
        <fullName evidence="5">Glucose-1-phosphate adenylyltransferase subunit GlgD</fullName>
        <ecNumber evidence="5">2.7.7.27</ecNumber>
    </submittedName>
</protein>
<name>A0A4Q8L3G1_9STRE</name>
<dbReference type="InterPro" id="IPR029044">
    <property type="entry name" value="Nucleotide-diphossugar_trans"/>
</dbReference>
<dbReference type="Gene3D" id="3.90.550.10">
    <property type="entry name" value="Spore Coat Polysaccharide Biosynthesis Protein SpsA, Chain A"/>
    <property type="match status" value="1"/>
</dbReference>
<proteinExistence type="inferred from homology"/>
<feature type="domain" description="Nucleotidyl transferase" evidence="3">
    <location>
        <begin position="28"/>
        <end position="233"/>
    </location>
</feature>
<keyword evidence="5" id="KW-0808">Transferase</keyword>
<dbReference type="InterPro" id="IPR005835">
    <property type="entry name" value="NTP_transferase_dom"/>
</dbReference>
<organism evidence="5 6">
    <name type="scientific">Streptococcus parasuis</name>
    <dbReference type="NCBI Taxonomy" id="1501662"/>
    <lineage>
        <taxon>Bacteria</taxon>
        <taxon>Bacillati</taxon>
        <taxon>Bacillota</taxon>
        <taxon>Bacilli</taxon>
        <taxon>Lactobacillales</taxon>
        <taxon>Streptococcaceae</taxon>
        <taxon>Streptococcus</taxon>
    </lineage>
</organism>
<keyword evidence="5" id="KW-0548">Nucleotidyltransferase</keyword>
<dbReference type="Gene3D" id="2.160.10.10">
    <property type="entry name" value="Hexapeptide repeat proteins"/>
    <property type="match status" value="1"/>
</dbReference>
<dbReference type="InterPro" id="IPR011832">
    <property type="entry name" value="GlgDAde_trans"/>
</dbReference>
<dbReference type="EC" id="2.7.7.27" evidence="5"/>
<dbReference type="InterPro" id="IPR056818">
    <property type="entry name" value="GlmU/GlgC-like_hexapep"/>
</dbReference>
<dbReference type="GO" id="GO:0005978">
    <property type="term" value="P:glycogen biosynthetic process"/>
    <property type="evidence" value="ECO:0007669"/>
    <property type="project" value="UniProtKB-KW"/>
</dbReference>
<sequence>MLRNTLGIVNIEGNNVHFGDVMSHRGVQAFSFLGRYRLIDFVLSNMSNSGITEFQVYMPARMRSTIQHVGTGKHYNINSKRGSLRLLNSVIDPNSVYQHDVNAFSENIHYIESSTKEYVLIAPSYFIYSQDFSKVLEEHIANETDITVLYKNVSDAKENFIGCQTLKFGDDRRVIAFEENHGKYKNRPVSLEAYFMKRTTFIELIQRANKVSSLYWLKDILRDVVDQYKIMGYAHRDFVACINSVEAYFTTQLELLQRDTRKLLFKHDWPIHTQTSDSSPTLYGPLAEVKGCIVANGANINGQVENSVIDRDVVIEEGVVIKNSIILNGVTIKTGANIENAIIDKATKIIHPIDIKGSQTSPSYLKPHQII</sequence>
<dbReference type="EMBL" id="SHGT01000007">
    <property type="protein sequence ID" value="TAA14519.1"/>
    <property type="molecule type" value="Genomic_DNA"/>
</dbReference>
<dbReference type="GO" id="GO:0008878">
    <property type="term" value="F:glucose-1-phosphate adenylyltransferase activity"/>
    <property type="evidence" value="ECO:0007669"/>
    <property type="project" value="UniProtKB-EC"/>
</dbReference>
<evidence type="ECO:0000313" key="5">
    <source>
        <dbReference type="EMBL" id="TAA14519.1"/>
    </source>
</evidence>
<dbReference type="AlphaFoldDB" id="A0A4Q8L3G1"/>
<dbReference type="NCBIfam" id="TIGR02092">
    <property type="entry name" value="glgD"/>
    <property type="match status" value="1"/>
</dbReference>
<reference evidence="5 6" key="1">
    <citation type="submission" date="2019-02" db="EMBL/GenBank/DDBJ databases">
        <title>First genome of the species Streptococcus parasuis.</title>
        <authorList>
            <person name="Stevens M.J.A."/>
            <person name="Stephan R."/>
        </authorList>
    </citation>
    <scope>NUCLEOTIDE SEQUENCE [LARGE SCALE GENOMIC DNA]</scope>
    <source>
        <strain evidence="5 6">4253</strain>
    </source>
</reference>
<evidence type="ECO:0000259" key="3">
    <source>
        <dbReference type="Pfam" id="PF00483"/>
    </source>
</evidence>
<dbReference type="Proteomes" id="UP000291525">
    <property type="component" value="Unassembled WGS sequence"/>
</dbReference>